<dbReference type="CDD" id="cd11539">
    <property type="entry name" value="NTP-PPase_u2"/>
    <property type="match status" value="1"/>
</dbReference>
<proteinExistence type="predicted"/>
<dbReference type="AlphaFoldDB" id="A0A0F9WVT1"/>
<protein>
    <submittedName>
        <fullName evidence="1">Uncharacterized protein</fullName>
    </submittedName>
</protein>
<dbReference type="EMBL" id="LAZR01000191">
    <property type="protein sequence ID" value="KKN83053.1"/>
    <property type="molecule type" value="Genomic_DNA"/>
</dbReference>
<reference evidence="1" key="1">
    <citation type="journal article" date="2015" name="Nature">
        <title>Complex archaea that bridge the gap between prokaryotes and eukaryotes.</title>
        <authorList>
            <person name="Spang A."/>
            <person name="Saw J.H."/>
            <person name="Jorgensen S.L."/>
            <person name="Zaremba-Niedzwiedzka K."/>
            <person name="Martijn J."/>
            <person name="Lind A.E."/>
            <person name="van Eijk R."/>
            <person name="Schleper C."/>
            <person name="Guy L."/>
            <person name="Ettema T.J."/>
        </authorList>
    </citation>
    <scope>NUCLEOTIDE SEQUENCE</scope>
</reference>
<comment type="caution">
    <text evidence="1">The sequence shown here is derived from an EMBL/GenBank/DDBJ whole genome shotgun (WGS) entry which is preliminary data.</text>
</comment>
<gene>
    <name evidence="1" type="ORF">LCGC14_0303190</name>
</gene>
<sequence length="132" mass="15310">MNSKTEKIIDYLIKAEELSPDVRSNLEITKQIEEIINSIPAELYLKAADLWGEQMQVFMAFEETAEFQNILAKLLRGRAVTSELADEIADTKIMMEQMETIYGIKDLVAKQYAYKIGRLKERVKKHEQKQIL</sequence>
<organism evidence="1">
    <name type="scientific">marine sediment metagenome</name>
    <dbReference type="NCBI Taxonomy" id="412755"/>
    <lineage>
        <taxon>unclassified sequences</taxon>
        <taxon>metagenomes</taxon>
        <taxon>ecological metagenomes</taxon>
    </lineage>
</organism>
<evidence type="ECO:0000313" key="1">
    <source>
        <dbReference type="EMBL" id="KKN83053.1"/>
    </source>
</evidence>
<name>A0A0F9WVT1_9ZZZZ</name>
<accession>A0A0F9WVT1</accession>